<organism evidence="3 4">
    <name type="scientific">Psychrobacter coccoides</name>
    <dbReference type="NCBI Taxonomy" id="2818440"/>
    <lineage>
        <taxon>Bacteria</taxon>
        <taxon>Pseudomonadati</taxon>
        <taxon>Pseudomonadota</taxon>
        <taxon>Gammaproteobacteria</taxon>
        <taxon>Moraxellales</taxon>
        <taxon>Moraxellaceae</taxon>
        <taxon>Psychrobacter</taxon>
    </lineage>
</organism>
<feature type="region of interest" description="Disordered" evidence="1">
    <location>
        <begin position="262"/>
        <end position="287"/>
    </location>
</feature>
<reference evidence="3 4" key="1">
    <citation type="submission" date="2021-03" db="EMBL/GenBank/DDBJ databases">
        <authorList>
            <person name="Shang D.-D."/>
            <person name="Du Z.-J."/>
            <person name="Chen G.-J."/>
        </authorList>
    </citation>
    <scope>NUCLEOTIDE SEQUENCE [LARGE SCALE GENOMIC DNA]</scope>
    <source>
        <strain evidence="3 4">F1192</strain>
    </source>
</reference>
<proteinExistence type="predicted"/>
<accession>A0ABS3NMT2</accession>
<evidence type="ECO:0000256" key="1">
    <source>
        <dbReference type="SAM" id="MobiDB-lite"/>
    </source>
</evidence>
<gene>
    <name evidence="3" type="ORF">J3492_04120</name>
</gene>
<keyword evidence="2" id="KW-1133">Transmembrane helix</keyword>
<evidence type="ECO:0000313" key="3">
    <source>
        <dbReference type="EMBL" id="MBO1530398.1"/>
    </source>
</evidence>
<dbReference type="RefSeq" id="WP_207990194.1">
    <property type="nucleotide sequence ID" value="NZ_JAGBKM010000005.1"/>
</dbReference>
<evidence type="ECO:0000313" key="4">
    <source>
        <dbReference type="Proteomes" id="UP000664554"/>
    </source>
</evidence>
<dbReference type="Proteomes" id="UP000664554">
    <property type="component" value="Unassembled WGS sequence"/>
</dbReference>
<name>A0ABS3NMT2_9GAMM</name>
<dbReference type="EMBL" id="JAGBKM010000005">
    <property type="protein sequence ID" value="MBO1530398.1"/>
    <property type="molecule type" value="Genomic_DNA"/>
</dbReference>
<feature type="transmembrane region" description="Helical" evidence="2">
    <location>
        <begin position="24"/>
        <end position="45"/>
    </location>
</feature>
<comment type="caution">
    <text evidence="3">The sequence shown here is derived from an EMBL/GenBank/DDBJ whole genome shotgun (WGS) entry which is preliminary data.</text>
</comment>
<keyword evidence="2" id="KW-0812">Transmembrane</keyword>
<protein>
    <recommendedName>
        <fullName evidence="5">Uroporphyrin-3 C-methyltransferase</fullName>
    </recommendedName>
</protein>
<evidence type="ECO:0000256" key="2">
    <source>
        <dbReference type="SAM" id="Phobius"/>
    </source>
</evidence>
<evidence type="ECO:0008006" key="5">
    <source>
        <dbReference type="Google" id="ProtNLM"/>
    </source>
</evidence>
<keyword evidence="2" id="KW-0472">Membrane</keyword>
<keyword evidence="4" id="KW-1185">Reference proteome</keyword>
<sequence length="320" mass="36359">MSTENESPADTLSALQQRRQASVLLLRVQWLLILLLIMAFAWLYIGQQRFQNQMNERLHSHEQVVSRLNEMDDRLFAISQQSLPEPKRQASSQAQNQLDLLRIQIQAVDRLLADNNYSAAIELLQGLRWQLSQSGNQMAPALTTMIKQSLNEDIERLQAQSSQPSPWQLQNIAIQDIQTFLQRIDGIGHTHSANQTQNTARISTEDRGNAAITRRQITIHEVIMTLNLAMQASNMHEKEQLVSYLQQARNQLQPLSAKEYKAATSNSTAHRKHQTLKDERGSSTEAPETIKDVMAWLDELIADAPSPAPLLTTQMLDKRQ</sequence>